<sequence length="184" mass="19997">MSCLASHVSSDNGEQDPSAAANHSGESGIAYLTADKQHHKGAALKVNHQLHYLPDDTQNGGTLRTKRNEGCQIKHTNTRAVHVEGFYIKSQPNALPQEPYQPGNDISMTKTNGQVNVAHENKNQSAPVADLIVLSDDEKEDASVAASKRKNQNLNCSIWNCMSPKVYTLLGDVSISIVGKDEYD</sequence>
<evidence type="ECO:0000313" key="2">
    <source>
        <dbReference type="EMBL" id="KAG6756194.1"/>
    </source>
</evidence>
<accession>A0A8X7YS10</accession>
<proteinExistence type="predicted"/>
<evidence type="ECO:0000256" key="1">
    <source>
        <dbReference type="SAM" id="MobiDB-lite"/>
    </source>
</evidence>
<dbReference type="Proteomes" id="UP000886885">
    <property type="component" value="Chromosome 11A"/>
</dbReference>
<gene>
    <name evidence="2" type="ORF">POTOM_039619</name>
</gene>
<dbReference type="OrthoDB" id="1870062at2759"/>
<comment type="caution">
    <text evidence="2">The sequence shown here is derived from an EMBL/GenBank/DDBJ whole genome shotgun (WGS) entry which is preliminary data.</text>
</comment>
<organism evidence="2 3">
    <name type="scientific">Populus tomentosa</name>
    <name type="common">Chinese white poplar</name>
    <dbReference type="NCBI Taxonomy" id="118781"/>
    <lineage>
        <taxon>Eukaryota</taxon>
        <taxon>Viridiplantae</taxon>
        <taxon>Streptophyta</taxon>
        <taxon>Embryophyta</taxon>
        <taxon>Tracheophyta</taxon>
        <taxon>Spermatophyta</taxon>
        <taxon>Magnoliopsida</taxon>
        <taxon>eudicotyledons</taxon>
        <taxon>Gunneridae</taxon>
        <taxon>Pentapetalae</taxon>
        <taxon>rosids</taxon>
        <taxon>fabids</taxon>
        <taxon>Malpighiales</taxon>
        <taxon>Salicaceae</taxon>
        <taxon>Saliceae</taxon>
        <taxon>Populus</taxon>
    </lineage>
</organism>
<dbReference type="AlphaFoldDB" id="A0A8X7YS10"/>
<evidence type="ECO:0000313" key="3">
    <source>
        <dbReference type="Proteomes" id="UP000886885"/>
    </source>
</evidence>
<dbReference type="EMBL" id="JAAWWB010000021">
    <property type="protein sequence ID" value="KAG6756194.1"/>
    <property type="molecule type" value="Genomic_DNA"/>
</dbReference>
<reference evidence="2" key="1">
    <citation type="journal article" date="2020" name="bioRxiv">
        <title>Hybrid origin of Populus tomentosa Carr. identified through genome sequencing and phylogenomic analysis.</title>
        <authorList>
            <person name="An X."/>
            <person name="Gao K."/>
            <person name="Chen Z."/>
            <person name="Li J."/>
            <person name="Yang X."/>
            <person name="Yang X."/>
            <person name="Zhou J."/>
            <person name="Guo T."/>
            <person name="Zhao T."/>
            <person name="Huang S."/>
            <person name="Miao D."/>
            <person name="Khan W.U."/>
            <person name="Rao P."/>
            <person name="Ye M."/>
            <person name="Lei B."/>
            <person name="Liao W."/>
            <person name="Wang J."/>
            <person name="Ji L."/>
            <person name="Li Y."/>
            <person name="Guo B."/>
            <person name="Mustafa N.S."/>
            <person name="Li S."/>
            <person name="Yun Q."/>
            <person name="Keller S.R."/>
            <person name="Mao J."/>
            <person name="Zhang R."/>
            <person name="Strauss S.H."/>
        </authorList>
    </citation>
    <scope>NUCLEOTIDE SEQUENCE</scope>
    <source>
        <strain evidence="2">GM15</strain>
        <tissue evidence="2">Leaf</tissue>
    </source>
</reference>
<protein>
    <submittedName>
        <fullName evidence="2">Uncharacterized protein</fullName>
    </submittedName>
</protein>
<keyword evidence="3" id="KW-1185">Reference proteome</keyword>
<feature type="region of interest" description="Disordered" evidence="1">
    <location>
        <begin position="1"/>
        <end position="24"/>
    </location>
</feature>
<name>A0A8X7YS10_POPTO</name>